<dbReference type="RefSeq" id="WP_106357529.1">
    <property type="nucleotide sequence ID" value="NZ_PVTP01000005.1"/>
</dbReference>
<feature type="chain" id="PRO_5015549865" evidence="11">
    <location>
        <begin position="29"/>
        <end position="656"/>
    </location>
</feature>
<keyword evidence="4 9" id="KW-1134">Transmembrane beta strand</keyword>
<keyword evidence="11" id="KW-0732">Signal</keyword>
<dbReference type="Pfam" id="PF00593">
    <property type="entry name" value="TonB_dep_Rec_b-barrel"/>
    <property type="match status" value="1"/>
</dbReference>
<dbReference type="GO" id="GO:0009279">
    <property type="term" value="C:cell outer membrane"/>
    <property type="evidence" value="ECO:0007669"/>
    <property type="project" value="UniProtKB-SubCell"/>
</dbReference>
<evidence type="ECO:0000256" key="4">
    <source>
        <dbReference type="ARBA" id="ARBA00022452"/>
    </source>
</evidence>
<dbReference type="Gene3D" id="2.170.130.10">
    <property type="entry name" value="TonB-dependent receptor, plug domain"/>
    <property type="match status" value="1"/>
</dbReference>
<dbReference type="Gene3D" id="2.40.170.20">
    <property type="entry name" value="TonB-dependent receptor, beta-barrel domain"/>
    <property type="match status" value="1"/>
</dbReference>
<dbReference type="Pfam" id="PF07715">
    <property type="entry name" value="Plug"/>
    <property type="match status" value="1"/>
</dbReference>
<feature type="domain" description="TonB-dependent receptor plug" evidence="13">
    <location>
        <begin position="48"/>
        <end position="161"/>
    </location>
</feature>
<accession>A0A2T0VZJ9</accession>
<keyword evidence="3 9" id="KW-0813">Transport</keyword>
<evidence type="ECO:0000256" key="3">
    <source>
        <dbReference type="ARBA" id="ARBA00022448"/>
    </source>
</evidence>
<dbReference type="PANTHER" id="PTHR30069:SF41">
    <property type="entry name" value="HEME_HEMOPEXIN UTILIZATION PROTEIN C"/>
    <property type="match status" value="1"/>
</dbReference>
<evidence type="ECO:0000256" key="2">
    <source>
        <dbReference type="ARBA" id="ARBA00009810"/>
    </source>
</evidence>
<dbReference type="SUPFAM" id="SSF56935">
    <property type="entry name" value="Porins"/>
    <property type="match status" value="1"/>
</dbReference>
<comment type="subcellular location">
    <subcellularLocation>
        <location evidence="1 9">Cell outer membrane</location>
        <topology evidence="1 9">Multi-pass membrane protein</topology>
    </subcellularLocation>
</comment>
<feature type="signal peptide" evidence="11">
    <location>
        <begin position="1"/>
        <end position="28"/>
    </location>
</feature>
<dbReference type="AlphaFoldDB" id="A0A2T0VZJ9"/>
<comment type="similarity">
    <text evidence="2 9 10">Belongs to the TonB-dependent receptor family.</text>
</comment>
<dbReference type="InterPro" id="IPR037066">
    <property type="entry name" value="Plug_dom_sf"/>
</dbReference>
<keyword evidence="15" id="KW-1185">Reference proteome</keyword>
<evidence type="ECO:0000256" key="7">
    <source>
        <dbReference type="ARBA" id="ARBA00023136"/>
    </source>
</evidence>
<sequence>MAKVQVKTTLLSTTSLVFGLLVAQAAVAQEDTFLGTIELAESKRDVQTDTAVAVTQVDQEEIDDRQAGTIAELIDSVPGVSLINGSTPQSSGINIRGYGANGTYGSDQKVAIIVDGASVGSEELYRIGTQLYTDPELYKSVSVIRGTVGSFAYGSGIVGGVVQLDTKDASDFTDGEIGFKARETLQFSSNGDGVTSSTILAWQPTENMEFLANYTQRYLDVQTDGVGEDIGEDGIELPSGLIKGRYTFGQNNDQAITLSYTDTRTDEKGVPYDAFSGSPMFGYVNRETHTVTSALNYEYNPVGNDLIDLNVTLSYSDQEIDQEDASGGTSALLNADHQYQTTKLRAENTSLFATGAVSHTLQSGLELIHKDRLTASSAPGGTDDRVAVFLIDELQFGDSFTLTPALRAETSHIEGDTAPTDGTYDNDAVMGGISARYAFESGFAVFGSAAYTENLPILDDLGNATYMTQSEKAETFEVGASFDNLDVITSGDSLSVKANVYQTTLWDVTSYSGVSKVETEGVEIEASYSLESGIYVDVNANIVDGTSYDATGTASDWRNTPANSLLFAVGNKFGEELDLSFETVVGADITRNGTKYDGYVVNNLRATYVPQSGILEGTQMRFGVENAFDVDYTPSLAQATRPAPGRNVKLTLARTF</sequence>
<keyword evidence="14" id="KW-0675">Receptor</keyword>
<dbReference type="Proteomes" id="UP000238007">
    <property type="component" value="Unassembled WGS sequence"/>
</dbReference>
<keyword evidence="7 9" id="KW-0472">Membrane</keyword>
<name>A0A2T0VZJ9_9RHOB</name>
<evidence type="ECO:0000256" key="11">
    <source>
        <dbReference type="SAM" id="SignalP"/>
    </source>
</evidence>
<organism evidence="14 15">
    <name type="scientific">Yoonia maritima</name>
    <dbReference type="NCBI Taxonomy" id="1435347"/>
    <lineage>
        <taxon>Bacteria</taxon>
        <taxon>Pseudomonadati</taxon>
        <taxon>Pseudomonadota</taxon>
        <taxon>Alphaproteobacteria</taxon>
        <taxon>Rhodobacterales</taxon>
        <taxon>Paracoccaceae</taxon>
        <taxon>Yoonia</taxon>
    </lineage>
</organism>
<gene>
    <name evidence="14" type="ORF">CLV80_105278</name>
</gene>
<dbReference type="GO" id="GO:0044718">
    <property type="term" value="P:siderophore transmembrane transport"/>
    <property type="evidence" value="ECO:0007669"/>
    <property type="project" value="TreeGrafter"/>
</dbReference>
<dbReference type="InterPro" id="IPR012910">
    <property type="entry name" value="Plug_dom"/>
</dbReference>
<evidence type="ECO:0000256" key="10">
    <source>
        <dbReference type="RuleBase" id="RU003357"/>
    </source>
</evidence>
<dbReference type="PROSITE" id="PS52016">
    <property type="entry name" value="TONB_DEPENDENT_REC_3"/>
    <property type="match status" value="1"/>
</dbReference>
<evidence type="ECO:0000256" key="9">
    <source>
        <dbReference type="PROSITE-ProRule" id="PRU01360"/>
    </source>
</evidence>
<keyword evidence="8 9" id="KW-0998">Cell outer membrane</keyword>
<keyword evidence="6 10" id="KW-0798">TonB box</keyword>
<dbReference type="InterPro" id="IPR000531">
    <property type="entry name" value="Beta-barrel_TonB"/>
</dbReference>
<protein>
    <submittedName>
        <fullName evidence="14">Hemoglobin/transferrin/lactoferrin receptor protein</fullName>
    </submittedName>
</protein>
<evidence type="ECO:0000256" key="5">
    <source>
        <dbReference type="ARBA" id="ARBA00022692"/>
    </source>
</evidence>
<feature type="domain" description="TonB-dependent receptor-like beta-barrel" evidence="12">
    <location>
        <begin position="246"/>
        <end position="626"/>
    </location>
</feature>
<comment type="caution">
    <text evidence="14">The sequence shown here is derived from an EMBL/GenBank/DDBJ whole genome shotgun (WGS) entry which is preliminary data.</text>
</comment>
<dbReference type="OrthoDB" id="9796221at2"/>
<evidence type="ECO:0000259" key="13">
    <source>
        <dbReference type="Pfam" id="PF07715"/>
    </source>
</evidence>
<evidence type="ECO:0000256" key="6">
    <source>
        <dbReference type="ARBA" id="ARBA00023077"/>
    </source>
</evidence>
<evidence type="ECO:0000313" key="14">
    <source>
        <dbReference type="EMBL" id="PRY77794.1"/>
    </source>
</evidence>
<dbReference type="InterPro" id="IPR036942">
    <property type="entry name" value="Beta-barrel_TonB_sf"/>
</dbReference>
<dbReference type="EMBL" id="PVTP01000005">
    <property type="protein sequence ID" value="PRY77794.1"/>
    <property type="molecule type" value="Genomic_DNA"/>
</dbReference>
<evidence type="ECO:0000256" key="8">
    <source>
        <dbReference type="ARBA" id="ARBA00023237"/>
    </source>
</evidence>
<evidence type="ECO:0000259" key="12">
    <source>
        <dbReference type="Pfam" id="PF00593"/>
    </source>
</evidence>
<evidence type="ECO:0000313" key="15">
    <source>
        <dbReference type="Proteomes" id="UP000238007"/>
    </source>
</evidence>
<evidence type="ECO:0000256" key="1">
    <source>
        <dbReference type="ARBA" id="ARBA00004571"/>
    </source>
</evidence>
<dbReference type="GO" id="GO:0015344">
    <property type="term" value="F:siderophore uptake transmembrane transporter activity"/>
    <property type="evidence" value="ECO:0007669"/>
    <property type="project" value="TreeGrafter"/>
</dbReference>
<keyword evidence="5 9" id="KW-0812">Transmembrane</keyword>
<dbReference type="PANTHER" id="PTHR30069">
    <property type="entry name" value="TONB-DEPENDENT OUTER MEMBRANE RECEPTOR"/>
    <property type="match status" value="1"/>
</dbReference>
<dbReference type="InterPro" id="IPR039426">
    <property type="entry name" value="TonB-dep_rcpt-like"/>
</dbReference>
<proteinExistence type="inferred from homology"/>
<reference evidence="14 15" key="1">
    <citation type="submission" date="2018-03" db="EMBL/GenBank/DDBJ databases">
        <title>Genomic Encyclopedia of Archaeal and Bacterial Type Strains, Phase II (KMG-II): from individual species to whole genera.</title>
        <authorList>
            <person name="Goeker M."/>
        </authorList>
    </citation>
    <scope>NUCLEOTIDE SEQUENCE [LARGE SCALE GENOMIC DNA]</scope>
    <source>
        <strain evidence="14 15">DSM 101533</strain>
    </source>
</reference>